<evidence type="ECO:0000256" key="1">
    <source>
        <dbReference type="SAM" id="MobiDB-lite"/>
    </source>
</evidence>
<feature type="signal peptide" evidence="2">
    <location>
        <begin position="1"/>
        <end position="30"/>
    </location>
</feature>
<evidence type="ECO:0000313" key="4">
    <source>
        <dbReference type="Proteomes" id="UP000198403"/>
    </source>
</evidence>
<reference evidence="3 4" key="1">
    <citation type="submission" date="2017-06" db="EMBL/GenBank/DDBJ databases">
        <authorList>
            <person name="Kim H.J."/>
            <person name="Triplett B.A."/>
        </authorList>
    </citation>
    <scope>NUCLEOTIDE SEQUENCE [LARGE SCALE GENOMIC DNA]</scope>
    <source>
        <strain evidence="3 4">DSM 44272</strain>
    </source>
</reference>
<evidence type="ECO:0000313" key="3">
    <source>
        <dbReference type="EMBL" id="SNR72689.1"/>
    </source>
</evidence>
<dbReference type="Proteomes" id="UP000198403">
    <property type="component" value="Unassembled WGS sequence"/>
</dbReference>
<name>A0A238YQH5_9ACTN</name>
<organism evidence="3 4">
    <name type="scientific">Blastococcus mobilis</name>
    <dbReference type="NCBI Taxonomy" id="1938746"/>
    <lineage>
        <taxon>Bacteria</taxon>
        <taxon>Bacillati</taxon>
        <taxon>Actinomycetota</taxon>
        <taxon>Actinomycetes</taxon>
        <taxon>Geodermatophilales</taxon>
        <taxon>Geodermatophilaceae</taxon>
        <taxon>Blastococcus</taxon>
    </lineage>
</organism>
<protein>
    <recommendedName>
        <fullName evidence="5">Cupredoxin-like domain-containing protein</fullName>
    </recommendedName>
</protein>
<proteinExistence type="predicted"/>
<feature type="region of interest" description="Disordered" evidence="1">
    <location>
        <begin position="26"/>
        <end position="57"/>
    </location>
</feature>
<dbReference type="RefSeq" id="WP_254920735.1">
    <property type="nucleotide sequence ID" value="NZ_FZNO01000021.1"/>
</dbReference>
<keyword evidence="2" id="KW-0732">Signal</keyword>
<evidence type="ECO:0008006" key="5">
    <source>
        <dbReference type="Google" id="ProtNLM"/>
    </source>
</evidence>
<dbReference type="SUPFAM" id="SSF49503">
    <property type="entry name" value="Cupredoxins"/>
    <property type="match status" value="1"/>
</dbReference>
<keyword evidence="4" id="KW-1185">Reference proteome</keyword>
<dbReference type="PROSITE" id="PS51257">
    <property type="entry name" value="PROKAR_LIPOPROTEIN"/>
    <property type="match status" value="1"/>
</dbReference>
<dbReference type="AlphaFoldDB" id="A0A238YQH5"/>
<dbReference type="EMBL" id="FZNO01000021">
    <property type="protein sequence ID" value="SNR72689.1"/>
    <property type="molecule type" value="Genomic_DNA"/>
</dbReference>
<feature type="compositionally biased region" description="Low complexity" evidence="1">
    <location>
        <begin position="26"/>
        <end position="56"/>
    </location>
</feature>
<evidence type="ECO:0000256" key="2">
    <source>
        <dbReference type="SAM" id="SignalP"/>
    </source>
</evidence>
<dbReference type="Gene3D" id="2.60.40.420">
    <property type="entry name" value="Cupredoxins - blue copper proteins"/>
    <property type="match status" value="1"/>
</dbReference>
<accession>A0A238YQH5</accession>
<gene>
    <name evidence="3" type="ORF">SAMN06272737_12166</name>
</gene>
<dbReference type="InterPro" id="IPR008972">
    <property type="entry name" value="Cupredoxin"/>
</dbReference>
<feature type="chain" id="PRO_5012150307" description="Cupredoxin-like domain-containing protein" evidence="2">
    <location>
        <begin position="31"/>
        <end position="141"/>
    </location>
</feature>
<sequence length="141" mass="13680">MPLRPAGLPAALVGLTLTAALTGCAGTDSAASPSTASTPSSAAGTAPASAAPATSGQRIEVTVAGGQVSGDTGRVPVPVGQQVTLAVTSDVADEVHVHGYDLTAELVPGEPAELAFTATIPGVFEVELHDAGTVLLSLQVG</sequence>